<keyword evidence="2" id="KW-0539">Nucleus</keyword>
<proteinExistence type="inferred from homology"/>
<feature type="compositionally biased region" description="Acidic residues" evidence="4">
    <location>
        <begin position="350"/>
        <end position="395"/>
    </location>
</feature>
<feature type="region of interest" description="Disordered" evidence="4">
    <location>
        <begin position="281"/>
        <end position="302"/>
    </location>
</feature>
<comment type="caution">
    <text evidence="6">The sequence shown here is derived from an EMBL/GenBank/DDBJ whole genome shotgun (WGS) entry which is preliminary data.</text>
</comment>
<feature type="compositionally biased region" description="Low complexity" evidence="4">
    <location>
        <begin position="89"/>
        <end position="102"/>
    </location>
</feature>
<evidence type="ECO:0000256" key="4">
    <source>
        <dbReference type="SAM" id="MobiDB-lite"/>
    </source>
</evidence>
<comment type="similarity">
    <text evidence="3">Belongs to the UTP5 family.</text>
</comment>
<comment type="subcellular location">
    <subcellularLocation>
        <location evidence="1">Nucleus</location>
    </subcellularLocation>
</comment>
<evidence type="ECO:0000259" key="5">
    <source>
        <dbReference type="Pfam" id="PF04003"/>
    </source>
</evidence>
<dbReference type="PANTHER" id="PTHR44267:SF1">
    <property type="entry name" value="WD REPEAT-CONTAINING PROTEIN 43"/>
    <property type="match status" value="1"/>
</dbReference>
<evidence type="ECO:0000256" key="2">
    <source>
        <dbReference type="ARBA" id="ARBA00023242"/>
    </source>
</evidence>
<dbReference type="Pfam" id="PF04003">
    <property type="entry name" value="Utp12"/>
    <property type="match status" value="1"/>
</dbReference>
<feature type="compositionally biased region" description="Polar residues" evidence="4">
    <location>
        <begin position="405"/>
        <end position="414"/>
    </location>
</feature>
<reference evidence="6 7" key="1">
    <citation type="submission" date="2023-04" db="EMBL/GenBank/DDBJ databases">
        <title>Colletotrichum tabacum stain YC1 causing leaf anthracnose on Nicotiana tabacum(L.) cv.</title>
        <authorList>
            <person name="Ji Z."/>
            <person name="Wang M."/>
            <person name="Zhang J."/>
            <person name="Wang N."/>
            <person name="Zhou Z."/>
        </authorList>
    </citation>
    <scope>NUCLEOTIDE SEQUENCE [LARGE SCALE GENOMIC DNA]</scope>
    <source>
        <strain evidence="6 7">YC1</strain>
    </source>
</reference>
<dbReference type="InterPro" id="IPR007148">
    <property type="entry name" value="SSU_processome_Utp12"/>
</dbReference>
<evidence type="ECO:0000256" key="1">
    <source>
        <dbReference type="ARBA" id="ARBA00004123"/>
    </source>
</evidence>
<dbReference type="GO" id="GO:0000462">
    <property type="term" value="P:maturation of SSU-rRNA from tricistronic rRNA transcript (SSU-rRNA, 5.8S rRNA, LSU-rRNA)"/>
    <property type="evidence" value="ECO:0007669"/>
    <property type="project" value="TreeGrafter"/>
</dbReference>
<feature type="compositionally biased region" description="Low complexity" evidence="4">
    <location>
        <begin position="12"/>
        <end position="25"/>
    </location>
</feature>
<gene>
    <name evidence="6" type="ORF">QIS74_01255</name>
</gene>
<feature type="compositionally biased region" description="Acidic residues" evidence="4">
    <location>
        <begin position="54"/>
        <end position="69"/>
    </location>
</feature>
<evidence type="ECO:0000313" key="7">
    <source>
        <dbReference type="Proteomes" id="UP001327957"/>
    </source>
</evidence>
<accession>A0AAV9TPC2</accession>
<dbReference type="Proteomes" id="UP001327957">
    <property type="component" value="Unassembled WGS sequence"/>
</dbReference>
<dbReference type="PANTHER" id="PTHR44267">
    <property type="entry name" value="WD REPEAT-CONTAINING PROTEIN 43"/>
    <property type="match status" value="1"/>
</dbReference>
<evidence type="ECO:0000256" key="3">
    <source>
        <dbReference type="ARBA" id="ARBA00038335"/>
    </source>
</evidence>
<dbReference type="EMBL" id="JASAOK010000002">
    <property type="protein sequence ID" value="KAK6225208.1"/>
    <property type="molecule type" value="Genomic_DNA"/>
</dbReference>
<name>A0AAV9TPC2_9PEZI</name>
<feature type="region of interest" description="Disordered" evidence="4">
    <location>
        <begin position="1"/>
        <end position="121"/>
    </location>
</feature>
<dbReference type="InterPro" id="IPR052414">
    <property type="entry name" value="U3_snoRNA-assoc_WDR"/>
</dbReference>
<feature type="region of interest" description="Disordered" evidence="4">
    <location>
        <begin position="332"/>
        <end position="414"/>
    </location>
</feature>
<organism evidence="6 7">
    <name type="scientific">Colletotrichum tabaci</name>
    <dbReference type="NCBI Taxonomy" id="1209068"/>
    <lineage>
        <taxon>Eukaryota</taxon>
        <taxon>Fungi</taxon>
        <taxon>Dikarya</taxon>
        <taxon>Ascomycota</taxon>
        <taxon>Pezizomycotina</taxon>
        <taxon>Sordariomycetes</taxon>
        <taxon>Hypocreomycetidae</taxon>
        <taxon>Glomerellales</taxon>
        <taxon>Glomerellaceae</taxon>
        <taxon>Colletotrichum</taxon>
        <taxon>Colletotrichum destructivum species complex</taxon>
    </lineage>
</organism>
<sequence>MSSRRRSSGKFTAPVVKPAPKAAKTTIDESRAAVSATDSLQAALKGSNEAIEISSDEDSDEDVSDEEMGAPEADAGDAKEPVNGKEDATAAAATAEEQPTQPKADAEGAEDEEEAGSPTFGELLRGTIDVPAILSQQGDSTKAVVSQSSRKNLAPPSLSSLSTVLTQALKTEDTDLLESCLQITNLETIQQTIERLDSSLAGVLLTKLAARFHRRPGRAGSLMIWVKWTLVAHGGALAVQPKVLERLVSLQKVLSERSRGLPSLLALKGKLDMLEAQMQLRKGRQRRGGASQIDDADEDDDEEGAIYVEGEEDADADADMADGLGSRKALLAADDDDDEAVPATNGFIGDSDDDDDDDEDVAAAADDSSDEDVVDEDEVDHDDVEDSDDDDDSDAEAAPPAKVQKTASSFAKRK</sequence>
<feature type="compositionally biased region" description="Polar residues" evidence="4">
    <location>
        <begin position="136"/>
        <end position="151"/>
    </location>
</feature>
<feature type="compositionally biased region" description="Basic and acidic residues" evidence="4">
    <location>
        <begin position="76"/>
        <end position="88"/>
    </location>
</feature>
<dbReference type="GO" id="GO:0005730">
    <property type="term" value="C:nucleolus"/>
    <property type="evidence" value="ECO:0007669"/>
    <property type="project" value="TreeGrafter"/>
</dbReference>
<feature type="domain" description="Small-subunit processome Utp12" evidence="5">
    <location>
        <begin position="173"/>
        <end position="275"/>
    </location>
</feature>
<feature type="region of interest" description="Disordered" evidence="4">
    <location>
        <begin position="136"/>
        <end position="157"/>
    </location>
</feature>
<keyword evidence="7" id="KW-1185">Reference proteome</keyword>
<dbReference type="AlphaFoldDB" id="A0AAV9TPC2"/>
<evidence type="ECO:0000313" key="6">
    <source>
        <dbReference type="EMBL" id="KAK6225208.1"/>
    </source>
</evidence>
<protein>
    <submittedName>
        <fullName evidence="6">U3 small nucleolar RNA-associated protein 5</fullName>
    </submittedName>
</protein>